<proteinExistence type="predicted"/>
<dbReference type="PANTHER" id="PTHR46467">
    <property type="entry name" value="TETHER CONTAINING UBX DOMAIN FOR GLUT4"/>
    <property type="match status" value="1"/>
</dbReference>
<feature type="region of interest" description="Disordered" evidence="1">
    <location>
        <begin position="456"/>
        <end position="505"/>
    </location>
</feature>
<dbReference type="SUPFAM" id="SSF54236">
    <property type="entry name" value="Ubiquitin-like"/>
    <property type="match status" value="2"/>
</dbReference>
<gene>
    <name evidence="3" type="ORF">QTJ16_002969</name>
</gene>
<dbReference type="Gene3D" id="3.10.20.90">
    <property type="entry name" value="Phosphatidylinositol 3-kinase Catalytic Subunit, Chain A, domain 1"/>
    <property type="match status" value="2"/>
</dbReference>
<dbReference type="Pfam" id="PF00789">
    <property type="entry name" value="UBX"/>
    <property type="match status" value="1"/>
</dbReference>
<evidence type="ECO:0000313" key="3">
    <source>
        <dbReference type="EMBL" id="KAK2628323.1"/>
    </source>
</evidence>
<sequence>MATNVTVVDSAFRRANIKVGPGTYMTDVLEQACKKFNLEPSKYGLKNNNKAINLSSPFRQTGLVAGAKLELVLTSRSPSAVSVALQLPDSLAVSVPGGRLVDKVASDTTLWKILRHFESKEGLNLNFTGRGVTQLENGASGAGRILYEMPTLNIMGRDVSDFGSLQKTLAQLGFRDGSVAVRLGFKSTELPLEEAMKEIDQYFEPAPKSTEASKEVETVTDALSKLPSREPQSSADLAIANTVVTSTESTSAPAGEQATPAQLTPSKRPAPDSSENTPPLRGPDNRPITVFSAPTSNTPRAALQPHNEADFEPTVAHAKLHQTRLQESSINKRLPSDAEQERLEKDKIAKLANVASVRIKIRFPDQSVVESPFEAAETGADLYAYVTKVIAAKDQPFKLVYHDKGPQTVPKSEKKLIMDLGFSGAVLVNFLWEDAASDEVRKGSVLEASFNNAAKPIPIPEAAPEEPEEPGGAPVVDKEQGKDNGSKGKGKKSMPSWLLKGLSKK</sequence>
<evidence type="ECO:0000259" key="2">
    <source>
        <dbReference type="PROSITE" id="PS50033"/>
    </source>
</evidence>
<dbReference type="GO" id="GO:0012506">
    <property type="term" value="C:vesicle membrane"/>
    <property type="evidence" value="ECO:0007669"/>
    <property type="project" value="TreeGrafter"/>
</dbReference>
<dbReference type="AlphaFoldDB" id="A0AAD9WFJ4"/>
<evidence type="ECO:0000313" key="4">
    <source>
        <dbReference type="Proteomes" id="UP001285354"/>
    </source>
</evidence>
<dbReference type="InterPro" id="IPR021569">
    <property type="entry name" value="TUG-UBL1"/>
</dbReference>
<dbReference type="EMBL" id="JAUBYV010000003">
    <property type="protein sequence ID" value="KAK2628323.1"/>
    <property type="molecule type" value="Genomic_DNA"/>
</dbReference>
<dbReference type="Pfam" id="PF11470">
    <property type="entry name" value="TUG-UBL1"/>
    <property type="match status" value="1"/>
</dbReference>
<protein>
    <recommendedName>
        <fullName evidence="2">UBX domain-containing protein</fullName>
    </recommendedName>
</protein>
<dbReference type="GO" id="GO:0006886">
    <property type="term" value="P:intracellular protein transport"/>
    <property type="evidence" value="ECO:0007669"/>
    <property type="project" value="TreeGrafter"/>
</dbReference>
<organism evidence="3 4">
    <name type="scientific">Diplocarpon rosae</name>
    <dbReference type="NCBI Taxonomy" id="946125"/>
    <lineage>
        <taxon>Eukaryota</taxon>
        <taxon>Fungi</taxon>
        <taxon>Dikarya</taxon>
        <taxon>Ascomycota</taxon>
        <taxon>Pezizomycotina</taxon>
        <taxon>Leotiomycetes</taxon>
        <taxon>Helotiales</taxon>
        <taxon>Drepanopezizaceae</taxon>
        <taxon>Diplocarpon</taxon>
    </lineage>
</organism>
<feature type="region of interest" description="Disordered" evidence="1">
    <location>
        <begin position="245"/>
        <end position="303"/>
    </location>
</feature>
<evidence type="ECO:0000256" key="1">
    <source>
        <dbReference type="SAM" id="MobiDB-lite"/>
    </source>
</evidence>
<name>A0AAD9WFJ4_9HELO</name>
<comment type="caution">
    <text evidence="3">The sequence shown here is derived from an EMBL/GenBank/DDBJ whole genome shotgun (WGS) entry which is preliminary data.</text>
</comment>
<feature type="compositionally biased region" description="Basic and acidic residues" evidence="1">
    <location>
        <begin position="476"/>
        <end position="486"/>
    </location>
</feature>
<dbReference type="PANTHER" id="PTHR46467:SF1">
    <property type="entry name" value="TETHER CONTAINING UBX DOMAIN FOR GLUT4"/>
    <property type="match status" value="1"/>
</dbReference>
<dbReference type="PROSITE" id="PS50033">
    <property type="entry name" value="UBX"/>
    <property type="match status" value="1"/>
</dbReference>
<dbReference type="CDD" id="cd16105">
    <property type="entry name" value="Ubl_ASPSCR1_like"/>
    <property type="match status" value="1"/>
</dbReference>
<accession>A0AAD9WFJ4</accession>
<dbReference type="InterPro" id="IPR059238">
    <property type="entry name" value="UBX1_UBXN9"/>
</dbReference>
<dbReference type="Proteomes" id="UP001285354">
    <property type="component" value="Unassembled WGS sequence"/>
</dbReference>
<feature type="domain" description="UBX" evidence="2">
    <location>
        <begin position="352"/>
        <end position="430"/>
    </location>
</feature>
<dbReference type="CDD" id="cd17075">
    <property type="entry name" value="UBX1_UBXN9"/>
    <property type="match status" value="1"/>
</dbReference>
<reference evidence="3" key="1">
    <citation type="submission" date="2023-06" db="EMBL/GenBank/DDBJ databases">
        <title>Draft genome of Marssonina rosae.</title>
        <authorList>
            <person name="Cheng Q."/>
        </authorList>
    </citation>
    <scope>NUCLEOTIDE SEQUENCE</scope>
    <source>
        <strain evidence="3">R4</strain>
    </source>
</reference>
<dbReference type="GO" id="GO:0005634">
    <property type="term" value="C:nucleus"/>
    <property type="evidence" value="ECO:0007669"/>
    <property type="project" value="TreeGrafter"/>
</dbReference>
<dbReference type="GO" id="GO:0005737">
    <property type="term" value="C:cytoplasm"/>
    <property type="evidence" value="ECO:0007669"/>
    <property type="project" value="TreeGrafter"/>
</dbReference>
<dbReference type="InterPro" id="IPR029071">
    <property type="entry name" value="Ubiquitin-like_domsf"/>
</dbReference>
<keyword evidence="4" id="KW-1185">Reference proteome</keyword>
<dbReference type="InterPro" id="IPR001012">
    <property type="entry name" value="UBX_dom"/>
</dbReference>